<evidence type="ECO:0000313" key="1">
    <source>
        <dbReference type="EMBL" id="KAK3582127.1"/>
    </source>
</evidence>
<evidence type="ECO:0000313" key="2">
    <source>
        <dbReference type="Proteomes" id="UP001195483"/>
    </source>
</evidence>
<reference evidence="1" key="2">
    <citation type="journal article" date="2021" name="Genome Biol. Evol.">
        <title>Developing a high-quality reference genome for a parasitic bivalve with doubly uniparental inheritance (Bivalvia: Unionida).</title>
        <authorList>
            <person name="Smith C.H."/>
        </authorList>
    </citation>
    <scope>NUCLEOTIDE SEQUENCE</scope>
    <source>
        <strain evidence="1">CHS0354</strain>
        <tissue evidence="1">Mantle</tissue>
    </source>
</reference>
<dbReference type="AlphaFoldDB" id="A0AAE0RYL5"/>
<protein>
    <submittedName>
        <fullName evidence="1">Uncharacterized protein</fullName>
    </submittedName>
</protein>
<proteinExistence type="predicted"/>
<name>A0AAE0RYL5_9BIVA</name>
<comment type="caution">
    <text evidence="1">The sequence shown here is derived from an EMBL/GenBank/DDBJ whole genome shotgun (WGS) entry which is preliminary data.</text>
</comment>
<dbReference type="Proteomes" id="UP001195483">
    <property type="component" value="Unassembled WGS sequence"/>
</dbReference>
<keyword evidence="2" id="KW-1185">Reference proteome</keyword>
<accession>A0AAE0RYL5</accession>
<sequence>VMSVCARIPLYTPVATFVNGKYDSQGGHAGIFIGCLLDGFKIIVQECDKNITVMHLTTGNITIGHQPDP</sequence>
<gene>
    <name evidence="1" type="ORF">CHS0354_017238</name>
</gene>
<feature type="non-terminal residue" evidence="1">
    <location>
        <position position="69"/>
    </location>
</feature>
<dbReference type="EMBL" id="JAEAOA010001059">
    <property type="protein sequence ID" value="KAK3582127.1"/>
    <property type="molecule type" value="Genomic_DNA"/>
</dbReference>
<feature type="non-terminal residue" evidence="1">
    <location>
        <position position="1"/>
    </location>
</feature>
<reference evidence="1" key="3">
    <citation type="submission" date="2023-05" db="EMBL/GenBank/DDBJ databases">
        <authorList>
            <person name="Smith C.H."/>
        </authorList>
    </citation>
    <scope>NUCLEOTIDE SEQUENCE</scope>
    <source>
        <strain evidence="1">CHS0354</strain>
        <tissue evidence="1">Mantle</tissue>
    </source>
</reference>
<organism evidence="1 2">
    <name type="scientific">Potamilus streckersoni</name>
    <dbReference type="NCBI Taxonomy" id="2493646"/>
    <lineage>
        <taxon>Eukaryota</taxon>
        <taxon>Metazoa</taxon>
        <taxon>Spiralia</taxon>
        <taxon>Lophotrochozoa</taxon>
        <taxon>Mollusca</taxon>
        <taxon>Bivalvia</taxon>
        <taxon>Autobranchia</taxon>
        <taxon>Heteroconchia</taxon>
        <taxon>Palaeoheterodonta</taxon>
        <taxon>Unionida</taxon>
        <taxon>Unionoidea</taxon>
        <taxon>Unionidae</taxon>
        <taxon>Ambleminae</taxon>
        <taxon>Lampsilini</taxon>
        <taxon>Potamilus</taxon>
    </lineage>
</organism>
<reference evidence="1" key="1">
    <citation type="journal article" date="2021" name="Genome Biol. Evol.">
        <title>A High-Quality Reference Genome for a Parasitic Bivalve with Doubly Uniparental Inheritance (Bivalvia: Unionida).</title>
        <authorList>
            <person name="Smith C.H."/>
        </authorList>
    </citation>
    <scope>NUCLEOTIDE SEQUENCE</scope>
    <source>
        <strain evidence="1">CHS0354</strain>
    </source>
</reference>